<dbReference type="GO" id="GO:0000978">
    <property type="term" value="F:RNA polymerase II cis-regulatory region sequence-specific DNA binding"/>
    <property type="evidence" value="ECO:0007669"/>
    <property type="project" value="TreeGrafter"/>
</dbReference>
<dbReference type="GO" id="GO:0000981">
    <property type="term" value="F:DNA-binding transcription factor activity, RNA polymerase II-specific"/>
    <property type="evidence" value="ECO:0007669"/>
    <property type="project" value="InterPro"/>
</dbReference>
<comment type="similarity">
    <text evidence="6">Belongs to the even-skipped homeobox family.</text>
</comment>
<evidence type="ECO:0000256" key="2">
    <source>
        <dbReference type="ARBA" id="ARBA00022473"/>
    </source>
</evidence>
<evidence type="ECO:0000259" key="10">
    <source>
        <dbReference type="PROSITE" id="PS50071"/>
    </source>
</evidence>
<dbReference type="InterPro" id="IPR020479">
    <property type="entry name" value="HD_metazoa"/>
</dbReference>
<reference evidence="11" key="3">
    <citation type="submission" date="2025-09" db="UniProtKB">
        <authorList>
            <consortium name="Ensembl"/>
        </authorList>
    </citation>
    <scope>IDENTIFICATION</scope>
</reference>
<name>H2ZQN0_CIOSA</name>
<evidence type="ECO:0000313" key="12">
    <source>
        <dbReference type="Proteomes" id="UP000007875"/>
    </source>
</evidence>
<evidence type="ECO:0000313" key="11">
    <source>
        <dbReference type="Ensembl" id="ENSCSAVP00000019896.1"/>
    </source>
</evidence>
<dbReference type="GO" id="GO:0005634">
    <property type="term" value="C:nucleus"/>
    <property type="evidence" value="ECO:0007669"/>
    <property type="project" value="UniProtKB-SubCell"/>
</dbReference>
<dbReference type="Pfam" id="PF00046">
    <property type="entry name" value="Homeodomain"/>
    <property type="match status" value="1"/>
</dbReference>
<dbReference type="InterPro" id="IPR017970">
    <property type="entry name" value="Homeobox_CS"/>
</dbReference>
<evidence type="ECO:0000256" key="9">
    <source>
        <dbReference type="SAM" id="MobiDB-lite"/>
    </source>
</evidence>
<dbReference type="AlphaFoldDB" id="H2ZQN0"/>
<evidence type="ECO:0000256" key="8">
    <source>
        <dbReference type="RuleBase" id="RU000682"/>
    </source>
</evidence>
<dbReference type="Gene3D" id="1.10.10.60">
    <property type="entry name" value="Homeodomain-like"/>
    <property type="match status" value="1"/>
</dbReference>
<keyword evidence="4 7" id="KW-0371">Homeobox</keyword>
<dbReference type="PROSITE" id="PS00027">
    <property type="entry name" value="HOMEOBOX_1"/>
    <property type="match status" value="1"/>
</dbReference>
<dbReference type="Ensembl" id="ENSCSAVT00000020109.1">
    <property type="protein sequence ID" value="ENSCSAVP00000019896.1"/>
    <property type="gene ID" value="ENSCSAVG00000011686.1"/>
</dbReference>
<protein>
    <recommendedName>
        <fullName evidence="10">Homeobox domain-containing protein</fullName>
    </recommendedName>
</protein>
<feature type="region of interest" description="Disordered" evidence="9">
    <location>
        <begin position="1"/>
        <end position="22"/>
    </location>
</feature>
<keyword evidence="2" id="KW-0217">Developmental protein</keyword>
<evidence type="ECO:0000256" key="7">
    <source>
        <dbReference type="PROSITE-ProRule" id="PRU00108"/>
    </source>
</evidence>
<accession>H2ZQN0</accession>
<feature type="domain" description="Homeobox" evidence="10">
    <location>
        <begin position="34"/>
        <end position="94"/>
    </location>
</feature>
<dbReference type="SMART" id="SM00389">
    <property type="entry name" value="HOX"/>
    <property type="match status" value="1"/>
</dbReference>
<keyword evidence="12" id="KW-1185">Reference proteome</keyword>
<dbReference type="eggNOG" id="KOG0844">
    <property type="taxonomic scope" value="Eukaryota"/>
</dbReference>
<keyword evidence="3 7" id="KW-0238">DNA-binding</keyword>
<dbReference type="InParanoid" id="H2ZQN0"/>
<evidence type="ECO:0000256" key="5">
    <source>
        <dbReference type="ARBA" id="ARBA00023242"/>
    </source>
</evidence>
<dbReference type="SUPFAM" id="SSF46689">
    <property type="entry name" value="Homeodomain-like"/>
    <property type="match status" value="1"/>
</dbReference>
<dbReference type="InterPro" id="IPR001356">
    <property type="entry name" value="HD"/>
</dbReference>
<dbReference type="GeneTree" id="ENSGT00940000168391"/>
<dbReference type="InterPro" id="IPR009057">
    <property type="entry name" value="Homeodomain-like_sf"/>
</dbReference>
<dbReference type="InterPro" id="IPR052002">
    <property type="entry name" value="Even-skipped_HD"/>
</dbReference>
<organism evidence="11 12">
    <name type="scientific">Ciona savignyi</name>
    <name type="common">Pacific transparent sea squirt</name>
    <dbReference type="NCBI Taxonomy" id="51511"/>
    <lineage>
        <taxon>Eukaryota</taxon>
        <taxon>Metazoa</taxon>
        <taxon>Chordata</taxon>
        <taxon>Tunicata</taxon>
        <taxon>Ascidiacea</taxon>
        <taxon>Phlebobranchia</taxon>
        <taxon>Cionidae</taxon>
        <taxon>Ciona</taxon>
    </lineage>
</organism>
<dbReference type="PRINTS" id="PR00024">
    <property type="entry name" value="HOMEOBOX"/>
</dbReference>
<evidence type="ECO:0000256" key="1">
    <source>
        <dbReference type="ARBA" id="ARBA00004123"/>
    </source>
</evidence>
<evidence type="ECO:0000256" key="4">
    <source>
        <dbReference type="ARBA" id="ARBA00023155"/>
    </source>
</evidence>
<keyword evidence="5 7" id="KW-0539">Nucleus</keyword>
<evidence type="ECO:0000256" key="6">
    <source>
        <dbReference type="ARBA" id="ARBA00038449"/>
    </source>
</evidence>
<sequence length="178" mass="20852">MAVRSQGPTDDQRQTVNFDQSSEETNVYRNRFDDSIRRHRTAFSRSQCIRLEREFLNDNYLSRSKRCNLAKDLNLLEGTIKVWFQNRRMKEKRKRITLSAFHSYHSMFGRSFANPVAYNLPQYPPFFPYYHQIPSTTSCYGPFDEFNHSKDVNNTECVSASSSLDSSRLFPPVSSIPL</sequence>
<comment type="subcellular location">
    <subcellularLocation>
        <location evidence="1 7 8">Nucleus</location>
    </subcellularLocation>
</comment>
<dbReference type="PANTHER" id="PTHR46294:SF4">
    <property type="entry name" value="SEGMENTATION PROTEIN EVEN-SKIPPED"/>
    <property type="match status" value="1"/>
</dbReference>
<reference evidence="12" key="1">
    <citation type="submission" date="2003-08" db="EMBL/GenBank/DDBJ databases">
        <authorList>
            <person name="Birren B."/>
            <person name="Nusbaum C."/>
            <person name="Abebe A."/>
            <person name="Abouelleil A."/>
            <person name="Adekoya E."/>
            <person name="Ait-zahra M."/>
            <person name="Allen N."/>
            <person name="Allen T."/>
            <person name="An P."/>
            <person name="Anderson M."/>
            <person name="Anderson S."/>
            <person name="Arachchi H."/>
            <person name="Armbruster J."/>
            <person name="Bachantsang P."/>
            <person name="Baldwin J."/>
            <person name="Barry A."/>
            <person name="Bayul T."/>
            <person name="Blitshsteyn B."/>
            <person name="Bloom T."/>
            <person name="Blye J."/>
            <person name="Boguslavskiy L."/>
            <person name="Borowsky M."/>
            <person name="Boukhgalter B."/>
            <person name="Brunache A."/>
            <person name="Butler J."/>
            <person name="Calixte N."/>
            <person name="Calvo S."/>
            <person name="Camarata J."/>
            <person name="Campo K."/>
            <person name="Chang J."/>
            <person name="Cheshatsang Y."/>
            <person name="Citroen M."/>
            <person name="Collymore A."/>
            <person name="Considine T."/>
            <person name="Cook A."/>
            <person name="Cooke P."/>
            <person name="Corum B."/>
            <person name="Cuomo C."/>
            <person name="David R."/>
            <person name="Dawoe T."/>
            <person name="Degray S."/>
            <person name="Dodge S."/>
            <person name="Dooley K."/>
            <person name="Dorje P."/>
            <person name="Dorjee K."/>
            <person name="Dorris L."/>
            <person name="Duffey N."/>
            <person name="Dupes A."/>
            <person name="Elkins T."/>
            <person name="Engels R."/>
            <person name="Erickson J."/>
            <person name="Farina A."/>
            <person name="Faro S."/>
            <person name="Ferreira P."/>
            <person name="Fischer H."/>
            <person name="Fitzgerald M."/>
            <person name="Foley K."/>
            <person name="Gage D."/>
            <person name="Galagan J."/>
            <person name="Gearin G."/>
            <person name="Gnerre S."/>
            <person name="Gnirke A."/>
            <person name="Goyette A."/>
            <person name="Graham J."/>
            <person name="Grandbois E."/>
            <person name="Gyaltsen K."/>
            <person name="Hafez N."/>
            <person name="Hagopian D."/>
            <person name="Hagos B."/>
            <person name="Hall J."/>
            <person name="Hatcher B."/>
            <person name="Heller A."/>
            <person name="Higgins H."/>
            <person name="Honan T."/>
            <person name="Horn A."/>
            <person name="Houde N."/>
            <person name="Hughes L."/>
            <person name="Hulme W."/>
            <person name="Husby E."/>
            <person name="Iliev I."/>
            <person name="Jaffe D."/>
            <person name="Jones C."/>
            <person name="Kamal M."/>
            <person name="Kamat A."/>
            <person name="Kamvysselis M."/>
            <person name="Karlsson E."/>
            <person name="Kells C."/>
            <person name="Kieu A."/>
            <person name="Kisner P."/>
            <person name="Kodira C."/>
            <person name="Kulbokas E."/>
            <person name="Labutti K."/>
            <person name="Lama D."/>
            <person name="Landers T."/>
            <person name="Leger J."/>
            <person name="Levine S."/>
            <person name="Lewis D."/>
            <person name="Lewis T."/>
            <person name="Lindblad-toh K."/>
            <person name="Liu X."/>
            <person name="Lokyitsang T."/>
            <person name="Lokyitsang Y."/>
            <person name="Lucien O."/>
            <person name="Lui A."/>
            <person name="Ma L.J."/>
            <person name="Mabbitt R."/>
            <person name="Macdonald J."/>
            <person name="Maclean C."/>
            <person name="Major J."/>
            <person name="Manning J."/>
            <person name="Marabella R."/>
            <person name="Maru K."/>
            <person name="Matthews C."/>
            <person name="Mauceli E."/>
            <person name="Mccarthy M."/>
            <person name="Mcdonough S."/>
            <person name="Mcghee T."/>
            <person name="Meldrim J."/>
            <person name="Meneus L."/>
            <person name="Mesirov J."/>
            <person name="Mihalev A."/>
            <person name="Mihova T."/>
            <person name="Mikkelsen T."/>
            <person name="Mlenga V."/>
            <person name="Moru K."/>
            <person name="Mozes J."/>
            <person name="Mulrain L."/>
            <person name="Munson G."/>
            <person name="Naylor J."/>
            <person name="Newes C."/>
            <person name="Nguyen C."/>
            <person name="Nguyen N."/>
            <person name="Nguyen T."/>
            <person name="Nicol R."/>
            <person name="Nielsen C."/>
            <person name="Nizzari M."/>
            <person name="Norbu C."/>
            <person name="Norbu N."/>
            <person name="O'donnell P."/>
            <person name="Okoawo O."/>
            <person name="O'leary S."/>
            <person name="Omotosho B."/>
            <person name="O'neill K."/>
            <person name="Osman S."/>
            <person name="Parker S."/>
            <person name="Perrin D."/>
            <person name="Phunkhang P."/>
            <person name="Piqani B."/>
            <person name="Purcell S."/>
            <person name="Rachupka T."/>
            <person name="Ramasamy U."/>
            <person name="Rameau R."/>
            <person name="Ray V."/>
            <person name="Raymond C."/>
            <person name="Retta R."/>
            <person name="Richardson S."/>
            <person name="Rise C."/>
            <person name="Rodriguez J."/>
            <person name="Rogers J."/>
            <person name="Rogov P."/>
            <person name="Rutman M."/>
            <person name="Schupbach R."/>
            <person name="Seaman C."/>
            <person name="Settipalli S."/>
            <person name="Sharpe T."/>
            <person name="Sheridan J."/>
            <person name="Sherpa N."/>
            <person name="Shi J."/>
            <person name="Smirnov S."/>
            <person name="Smith C."/>
            <person name="Sougnez C."/>
            <person name="Spencer B."/>
            <person name="Stalker J."/>
            <person name="Stange-thomann N."/>
            <person name="Stavropoulos S."/>
            <person name="Stetson K."/>
            <person name="Stone C."/>
            <person name="Stone S."/>
            <person name="Stubbs M."/>
            <person name="Talamas J."/>
            <person name="Tchuinga P."/>
            <person name="Tenzing P."/>
            <person name="Tesfaye S."/>
            <person name="Theodore J."/>
            <person name="Thoulutsang Y."/>
            <person name="Topham K."/>
            <person name="Towey S."/>
            <person name="Tsamla T."/>
            <person name="Tsomo N."/>
            <person name="Vallee D."/>
            <person name="Vassiliev H."/>
            <person name="Venkataraman V."/>
            <person name="Vinson J."/>
            <person name="Vo A."/>
            <person name="Wade C."/>
            <person name="Wang S."/>
            <person name="Wangchuk T."/>
            <person name="Wangdi T."/>
            <person name="Whittaker C."/>
            <person name="Wilkinson J."/>
            <person name="Wu Y."/>
            <person name="Wyman D."/>
            <person name="Yadav S."/>
            <person name="Yang S."/>
            <person name="Yang X."/>
            <person name="Yeager S."/>
            <person name="Yee E."/>
            <person name="Young G."/>
            <person name="Zainoun J."/>
            <person name="Zembeck L."/>
            <person name="Zimmer A."/>
            <person name="Zody M."/>
            <person name="Lander E."/>
        </authorList>
    </citation>
    <scope>NUCLEOTIDE SEQUENCE [LARGE SCALE GENOMIC DNA]</scope>
</reference>
<evidence type="ECO:0000256" key="3">
    <source>
        <dbReference type="ARBA" id="ARBA00023125"/>
    </source>
</evidence>
<reference evidence="11" key="2">
    <citation type="submission" date="2025-08" db="UniProtKB">
        <authorList>
            <consortium name="Ensembl"/>
        </authorList>
    </citation>
    <scope>IDENTIFICATION</scope>
</reference>
<proteinExistence type="inferred from homology"/>
<dbReference type="Proteomes" id="UP000007875">
    <property type="component" value="Unassembled WGS sequence"/>
</dbReference>
<dbReference type="HOGENOM" id="CLU_1510085_0_0_1"/>
<dbReference type="CDD" id="cd00086">
    <property type="entry name" value="homeodomain"/>
    <property type="match status" value="1"/>
</dbReference>
<dbReference type="PANTHER" id="PTHR46294">
    <property type="entry name" value="SEGMENTATION PROTEIN EVEN-SKIPPED"/>
    <property type="match status" value="1"/>
</dbReference>
<feature type="DNA-binding region" description="Homeobox" evidence="7">
    <location>
        <begin position="36"/>
        <end position="95"/>
    </location>
</feature>
<dbReference type="PROSITE" id="PS50071">
    <property type="entry name" value="HOMEOBOX_2"/>
    <property type="match status" value="1"/>
</dbReference>